<dbReference type="InterPro" id="IPR010071">
    <property type="entry name" value="AA_adenyl_dom"/>
</dbReference>
<organism evidence="4 5">
    <name type="scientific">Streptomyces violaceorubidus</name>
    <dbReference type="NCBI Taxonomy" id="284042"/>
    <lineage>
        <taxon>Bacteria</taxon>
        <taxon>Bacillati</taxon>
        <taxon>Actinomycetota</taxon>
        <taxon>Actinomycetes</taxon>
        <taxon>Kitasatosporales</taxon>
        <taxon>Streptomycetaceae</taxon>
        <taxon>Streptomyces</taxon>
    </lineage>
</organism>
<comment type="caution">
    <text evidence="4">The sequence shown here is derived from an EMBL/GenBank/DDBJ whole genome shotgun (WGS) entry which is preliminary data.</text>
</comment>
<dbReference type="InterPro" id="IPR045851">
    <property type="entry name" value="AMP-bd_C_sf"/>
</dbReference>
<evidence type="ECO:0000256" key="1">
    <source>
        <dbReference type="ARBA" id="ARBA00022450"/>
    </source>
</evidence>
<reference evidence="4 5" key="1">
    <citation type="submission" date="2024-06" db="EMBL/GenBank/DDBJ databases">
        <title>The Natural Products Discovery Center: Release of the First 8490 Sequenced Strains for Exploring Actinobacteria Biosynthetic Diversity.</title>
        <authorList>
            <person name="Kalkreuter E."/>
            <person name="Kautsar S.A."/>
            <person name="Yang D."/>
            <person name="Bader C.D."/>
            <person name="Teijaro C.N."/>
            <person name="Fluegel L."/>
            <person name="Davis C.M."/>
            <person name="Simpson J.R."/>
            <person name="Lauterbach L."/>
            <person name="Steele A.D."/>
            <person name="Gui C."/>
            <person name="Meng S."/>
            <person name="Li G."/>
            <person name="Viehrig K."/>
            <person name="Ye F."/>
            <person name="Su P."/>
            <person name="Kiefer A.F."/>
            <person name="Nichols A."/>
            <person name="Cepeda A.J."/>
            <person name="Yan W."/>
            <person name="Fan B."/>
            <person name="Jiang Y."/>
            <person name="Adhikari A."/>
            <person name="Zheng C.-J."/>
            <person name="Schuster L."/>
            <person name="Cowan T.M."/>
            <person name="Smanski M.J."/>
            <person name="Chevrette M.G."/>
            <person name="De Carvalho L.P.S."/>
            <person name="Shen B."/>
        </authorList>
    </citation>
    <scope>NUCLEOTIDE SEQUENCE [LARGE SCALE GENOMIC DNA]</scope>
    <source>
        <strain evidence="4 5">NPDC001615</strain>
    </source>
</reference>
<dbReference type="Pfam" id="PF00501">
    <property type="entry name" value="AMP-binding"/>
    <property type="match status" value="1"/>
</dbReference>
<dbReference type="RefSeq" id="WP_352149631.1">
    <property type="nucleotide sequence ID" value="NZ_JBEOZY010000038.1"/>
</dbReference>
<keyword evidence="1" id="KW-0596">Phosphopantetheine</keyword>
<dbReference type="Proteomes" id="UP001496720">
    <property type="component" value="Unassembled WGS sequence"/>
</dbReference>
<dbReference type="Pfam" id="PF00550">
    <property type="entry name" value="PP-binding"/>
    <property type="match status" value="1"/>
</dbReference>
<keyword evidence="2" id="KW-0597">Phosphoprotein</keyword>
<dbReference type="InterPro" id="IPR036736">
    <property type="entry name" value="ACP-like_sf"/>
</dbReference>
<dbReference type="SUPFAM" id="SSF47336">
    <property type="entry name" value="ACP-like"/>
    <property type="match status" value="1"/>
</dbReference>
<evidence type="ECO:0000313" key="5">
    <source>
        <dbReference type="Proteomes" id="UP001496720"/>
    </source>
</evidence>
<feature type="domain" description="Carrier" evidence="3">
    <location>
        <begin position="504"/>
        <end position="579"/>
    </location>
</feature>
<accession>A0ABV1T2T4</accession>
<dbReference type="Gene3D" id="3.30.300.30">
    <property type="match status" value="1"/>
</dbReference>
<dbReference type="SMART" id="SM00823">
    <property type="entry name" value="PKS_PP"/>
    <property type="match status" value="1"/>
</dbReference>
<dbReference type="InterPro" id="IPR020845">
    <property type="entry name" value="AMP-binding_CS"/>
</dbReference>
<dbReference type="PANTHER" id="PTHR45527">
    <property type="entry name" value="NONRIBOSOMAL PEPTIDE SYNTHETASE"/>
    <property type="match status" value="1"/>
</dbReference>
<protein>
    <submittedName>
        <fullName evidence="4">Non-ribosomal peptide synthetase</fullName>
    </submittedName>
</protein>
<proteinExistence type="predicted"/>
<keyword evidence="5" id="KW-1185">Reference proteome</keyword>
<dbReference type="InterPro" id="IPR025110">
    <property type="entry name" value="AMP-bd_C"/>
</dbReference>
<dbReference type="Gene3D" id="3.40.50.980">
    <property type="match status" value="2"/>
</dbReference>
<dbReference type="PROSITE" id="PS00455">
    <property type="entry name" value="AMP_BINDING"/>
    <property type="match status" value="1"/>
</dbReference>
<dbReference type="EMBL" id="JBEOZY010000038">
    <property type="protein sequence ID" value="MER6168271.1"/>
    <property type="molecule type" value="Genomic_DNA"/>
</dbReference>
<dbReference type="SUPFAM" id="SSF56801">
    <property type="entry name" value="Acetyl-CoA synthetase-like"/>
    <property type="match status" value="1"/>
</dbReference>
<dbReference type="InterPro" id="IPR000873">
    <property type="entry name" value="AMP-dep_synth/lig_dom"/>
</dbReference>
<evidence type="ECO:0000256" key="2">
    <source>
        <dbReference type="ARBA" id="ARBA00022553"/>
    </source>
</evidence>
<name>A0ABV1T2T4_9ACTN</name>
<dbReference type="Gene3D" id="2.30.38.10">
    <property type="entry name" value="Luciferase, Domain 3"/>
    <property type="match status" value="1"/>
</dbReference>
<dbReference type="NCBIfam" id="TIGR01733">
    <property type="entry name" value="AA-adenyl-dom"/>
    <property type="match status" value="1"/>
</dbReference>
<gene>
    <name evidence="4" type="ORF">ABT188_27595</name>
</gene>
<dbReference type="InterPro" id="IPR020806">
    <property type="entry name" value="PKS_PP-bd"/>
</dbReference>
<evidence type="ECO:0000259" key="3">
    <source>
        <dbReference type="PROSITE" id="PS50075"/>
    </source>
</evidence>
<evidence type="ECO:0000313" key="4">
    <source>
        <dbReference type="EMBL" id="MER6168271.1"/>
    </source>
</evidence>
<dbReference type="Gene3D" id="1.10.1200.10">
    <property type="entry name" value="ACP-like"/>
    <property type="match status" value="1"/>
</dbReference>
<dbReference type="InterPro" id="IPR009081">
    <property type="entry name" value="PP-bd_ACP"/>
</dbReference>
<dbReference type="CDD" id="cd05930">
    <property type="entry name" value="A_NRPS"/>
    <property type="match status" value="1"/>
</dbReference>
<dbReference type="Pfam" id="PF13193">
    <property type="entry name" value="AMP-binding_C"/>
    <property type="match status" value="1"/>
</dbReference>
<dbReference type="PROSITE" id="PS50075">
    <property type="entry name" value="CARRIER"/>
    <property type="match status" value="1"/>
</dbReference>
<sequence length="595" mass="63117">MTAGVHTAVSAAARAHPRRAAVVTNDGELTYAELDELSDRLCAHLVRTGTAPRSVVGLHFARGAEQVVALLAVLKAGCAYLPLDPRYPAGRLRHMAADSGAARVLTGPGLKPPQDWPVECPVTEVALPLPPAGEAAVRGVRPDDLAYVLYTSGTTGRPKAVEVTHANVLSLLRGLEATVLGGVGPARVAWNASACFDASVQQWVRLCRGDTLVLLDEDVRADPTALVDDLVRHGVTDMDVVPSHLALLTGPLAAAGLPLRLLVGGEPVPPALWAELRRLGRVQRLRAWNMYGPTECTVDATTALVNAETPHLGVPLPDVRCHVLDAALRPVPAGETGELFIAGPGVARGYRGLPGRTAAAFLPDPFAGDGSRMYRTGDLVRYDAQRRLEFVRRRDRQVKVRGHRVELGEVEAALTSLPGVAGAAVVLRDDLPAGPGLAAYAVPAAGVARAVEGPALRERLRAVLPGHAVPAVVVLLDALPVGPHGKVDHGALPRPEFTAAALEAPECLLERDVALIWTQVLGERRIGAADNFFDLGGDSLAVGRVLNRCRERFGVRLRARALFENPTLRGFAAAVRHETERLSPLPNNEGIPPRD</sequence>
<dbReference type="PANTHER" id="PTHR45527:SF1">
    <property type="entry name" value="FATTY ACID SYNTHASE"/>
    <property type="match status" value="1"/>
</dbReference>